<reference evidence="1 2" key="1">
    <citation type="submission" date="2019-08" db="EMBL/GenBank/DDBJ databases">
        <authorList>
            <person name="Seo Y.L."/>
        </authorList>
    </citation>
    <scope>NUCLEOTIDE SEQUENCE [LARGE SCALE GENOMIC DNA]</scope>
    <source>
        <strain evidence="1 2">MaA-C15</strain>
    </source>
</reference>
<dbReference type="EMBL" id="VSZS01000062">
    <property type="protein sequence ID" value="TYR32413.1"/>
    <property type="molecule type" value="Genomic_DNA"/>
</dbReference>
<sequence length="59" mass="6889">MSILNSIARFANDYRARRRRMNSYLEILALPPEIQKDIGWQVEDDSANRAARNYRTFGG</sequence>
<evidence type="ECO:0008006" key="3">
    <source>
        <dbReference type="Google" id="ProtNLM"/>
    </source>
</evidence>
<name>A0A5D4GWR7_9HYPH</name>
<keyword evidence="2" id="KW-1185">Reference proteome</keyword>
<accession>A0A5D4GWR7</accession>
<reference evidence="1 2" key="2">
    <citation type="submission" date="2019-09" db="EMBL/GenBank/DDBJ databases">
        <title>Mesorhizobium sp. MaA-C15 isolated from Microcystis aeruginosa.</title>
        <authorList>
            <person name="Jeong S.E."/>
            <person name="Jin H.M."/>
            <person name="Jeon C.O."/>
        </authorList>
    </citation>
    <scope>NUCLEOTIDE SEQUENCE [LARGE SCALE GENOMIC DNA]</scope>
    <source>
        <strain evidence="1 2">MaA-C15</strain>
    </source>
</reference>
<dbReference type="RefSeq" id="WP_148914860.1">
    <property type="nucleotide sequence ID" value="NZ_VSZS01000062.1"/>
</dbReference>
<proteinExistence type="predicted"/>
<evidence type="ECO:0000313" key="1">
    <source>
        <dbReference type="EMBL" id="TYR32413.1"/>
    </source>
</evidence>
<gene>
    <name evidence="1" type="ORF">FY036_11450</name>
</gene>
<dbReference type="AlphaFoldDB" id="A0A5D4GWR7"/>
<protein>
    <recommendedName>
        <fullName evidence="3">DUF1127 domain-containing protein</fullName>
    </recommendedName>
</protein>
<evidence type="ECO:0000313" key="2">
    <source>
        <dbReference type="Proteomes" id="UP000323258"/>
    </source>
</evidence>
<organism evidence="1 2">
    <name type="scientific">Neoaquamicrobium microcysteis</name>
    <dbReference type="NCBI Taxonomy" id="2682781"/>
    <lineage>
        <taxon>Bacteria</taxon>
        <taxon>Pseudomonadati</taxon>
        <taxon>Pseudomonadota</taxon>
        <taxon>Alphaproteobacteria</taxon>
        <taxon>Hyphomicrobiales</taxon>
        <taxon>Phyllobacteriaceae</taxon>
        <taxon>Neoaquamicrobium</taxon>
    </lineage>
</organism>
<dbReference type="Proteomes" id="UP000323258">
    <property type="component" value="Unassembled WGS sequence"/>
</dbReference>
<comment type="caution">
    <text evidence="1">The sequence shown here is derived from an EMBL/GenBank/DDBJ whole genome shotgun (WGS) entry which is preliminary data.</text>
</comment>